<dbReference type="RefSeq" id="WP_036851814.1">
    <property type="nucleotide sequence ID" value="NZ_JQJD01000043.1"/>
</dbReference>
<comment type="caution">
    <text evidence="2">The sequence shown here is derived from an EMBL/GenBank/DDBJ whole genome shotgun (WGS) entry which is preliminary data.</text>
</comment>
<name>A0A0A2ERJ4_PORCN</name>
<proteinExistence type="predicted"/>
<dbReference type="EMBL" id="JQJD01000043">
    <property type="protein sequence ID" value="KGN80297.1"/>
    <property type="molecule type" value="Genomic_DNA"/>
</dbReference>
<keyword evidence="3" id="KW-1185">Reference proteome</keyword>
<keyword evidence="1" id="KW-0732">Signal</keyword>
<dbReference type="eggNOG" id="ENOG502ZCA6">
    <property type="taxonomic scope" value="Bacteria"/>
</dbReference>
<evidence type="ECO:0008006" key="4">
    <source>
        <dbReference type="Google" id="ProtNLM"/>
    </source>
</evidence>
<dbReference type="InterPro" id="IPR025366">
    <property type="entry name" value="DUF4270"/>
</dbReference>
<evidence type="ECO:0000313" key="3">
    <source>
        <dbReference type="Proteomes" id="UP000030125"/>
    </source>
</evidence>
<reference evidence="2 3" key="1">
    <citation type="submission" date="2014-08" db="EMBL/GenBank/DDBJ databases">
        <title>Porphyromonas cangingivalis strain:COT-109_OH1386 Genome sequencing.</title>
        <authorList>
            <person name="Wallis C."/>
            <person name="Deusch O."/>
            <person name="O'Flynn C."/>
            <person name="Davis I."/>
            <person name="Jospin G."/>
            <person name="Darling A.E."/>
            <person name="Coil D.A."/>
            <person name="Alexiev A."/>
            <person name="Horsfall A."/>
            <person name="Kirkwood N."/>
            <person name="Harris S."/>
            <person name="Eisen J.A."/>
        </authorList>
    </citation>
    <scope>NUCLEOTIDE SEQUENCE [LARGE SCALE GENOMIC DNA]</scope>
    <source>
        <strain evidence="3">COT-109 OH1386</strain>
    </source>
</reference>
<dbReference type="Proteomes" id="UP000030125">
    <property type="component" value="Unassembled WGS sequence"/>
</dbReference>
<gene>
    <name evidence="2" type="ORF">HQ35_06330</name>
</gene>
<evidence type="ECO:0000313" key="2">
    <source>
        <dbReference type="EMBL" id="KGN80297.1"/>
    </source>
</evidence>
<protein>
    <recommendedName>
        <fullName evidence="4">Lipoprotein</fullName>
    </recommendedName>
</protein>
<organism evidence="2 3">
    <name type="scientific">Porphyromonas cangingivalis</name>
    <dbReference type="NCBI Taxonomy" id="36874"/>
    <lineage>
        <taxon>Bacteria</taxon>
        <taxon>Pseudomonadati</taxon>
        <taxon>Bacteroidota</taxon>
        <taxon>Bacteroidia</taxon>
        <taxon>Bacteroidales</taxon>
        <taxon>Porphyromonadaceae</taxon>
        <taxon>Porphyromonas</taxon>
    </lineage>
</organism>
<sequence length="478" mass="52884">MNRLKHIVWGCLLLMTGLMASCDDRNNALGIDNLPEYDKLSSFSKEYEIKWKTVSADLKHQNIAKGTSYNNIYVTSHYGYIGEIPNIQYGRIRSEYLTQFHIPAGFKFADTPINDRIDSMAITLYYSGYTGDSLAPISVEAYRLAKALPFSKYTISDVSEYVSDKLLGKASYYAGRGHSKTVSGLTAVDIPLPRELGQEIYDKSKGGDPVFASQAAFDKYFPGVYITVGAGTGSILRVQRTALTMYFKKEVKGKTKDNKKDSTYLATFTQQLAHTSEVPQLSRFANENLNRLINTDPSKGISYIKSPAGVVTELTIPTTAIAKTLKEGKADMIRELNSLPLTLYGEPQGSGQYDLVLPSNLLILPKDSVGKFFEKELTEIDAPYTTYLSTKSSTGSATYIFGNLAPLIRKQISEKPNEDLILWVVPVDRTTVTNPNTNQPLSSSISNLVLPTAIRLNFTGDKGKIRAIMTEHKKGSPF</sequence>
<dbReference type="PROSITE" id="PS51257">
    <property type="entry name" value="PROKAR_LIPOPROTEIN"/>
    <property type="match status" value="1"/>
</dbReference>
<dbReference type="OrthoDB" id="1110209at2"/>
<dbReference type="STRING" id="36874.HQ34_01100"/>
<feature type="signal peptide" evidence="1">
    <location>
        <begin position="1"/>
        <end position="20"/>
    </location>
</feature>
<evidence type="ECO:0000256" key="1">
    <source>
        <dbReference type="SAM" id="SignalP"/>
    </source>
</evidence>
<feature type="chain" id="PRO_5001986313" description="Lipoprotein" evidence="1">
    <location>
        <begin position="21"/>
        <end position="478"/>
    </location>
</feature>
<accession>A0A0A2ERJ4</accession>
<dbReference type="AlphaFoldDB" id="A0A0A2ERJ4"/>
<dbReference type="Pfam" id="PF14092">
    <property type="entry name" value="DUF4270"/>
    <property type="match status" value="1"/>
</dbReference>